<reference evidence="1 2" key="1">
    <citation type="submission" date="2018-10" db="EMBL/GenBank/DDBJ databases">
        <title>A high-quality apple genome assembly.</title>
        <authorList>
            <person name="Hu J."/>
        </authorList>
    </citation>
    <scope>NUCLEOTIDE SEQUENCE [LARGE SCALE GENOMIC DNA]</scope>
    <source>
        <strain evidence="2">cv. HFTH1</strain>
        <tissue evidence="1">Young leaf</tissue>
    </source>
</reference>
<dbReference type="EMBL" id="RDQH01000333">
    <property type="protein sequence ID" value="RXH94064.1"/>
    <property type="molecule type" value="Genomic_DNA"/>
</dbReference>
<dbReference type="Proteomes" id="UP000290289">
    <property type="component" value="Chromosome 7"/>
</dbReference>
<accession>A0A498JJD5</accession>
<proteinExistence type="predicted"/>
<gene>
    <name evidence="1" type="ORF">DVH24_016131</name>
</gene>
<evidence type="ECO:0000313" key="1">
    <source>
        <dbReference type="EMBL" id="RXH94064.1"/>
    </source>
</evidence>
<name>A0A498JJD5_MALDO</name>
<sequence>MWKRSLEWTGGLDFTLIQISELEGRVYSPPLRLEYKFIATMIRRMGTIRNKKIVVFGVSYEYK</sequence>
<evidence type="ECO:0000313" key="2">
    <source>
        <dbReference type="Proteomes" id="UP000290289"/>
    </source>
</evidence>
<organism evidence="1 2">
    <name type="scientific">Malus domestica</name>
    <name type="common">Apple</name>
    <name type="synonym">Pyrus malus</name>
    <dbReference type="NCBI Taxonomy" id="3750"/>
    <lineage>
        <taxon>Eukaryota</taxon>
        <taxon>Viridiplantae</taxon>
        <taxon>Streptophyta</taxon>
        <taxon>Embryophyta</taxon>
        <taxon>Tracheophyta</taxon>
        <taxon>Spermatophyta</taxon>
        <taxon>Magnoliopsida</taxon>
        <taxon>eudicotyledons</taxon>
        <taxon>Gunneridae</taxon>
        <taxon>Pentapetalae</taxon>
        <taxon>rosids</taxon>
        <taxon>fabids</taxon>
        <taxon>Rosales</taxon>
        <taxon>Rosaceae</taxon>
        <taxon>Amygdaloideae</taxon>
        <taxon>Maleae</taxon>
        <taxon>Malus</taxon>
    </lineage>
</organism>
<protein>
    <submittedName>
        <fullName evidence="1">Uncharacterized protein</fullName>
    </submittedName>
</protein>
<comment type="caution">
    <text evidence="1">The sequence shown here is derived from an EMBL/GenBank/DDBJ whole genome shotgun (WGS) entry which is preliminary data.</text>
</comment>
<keyword evidence="2" id="KW-1185">Reference proteome</keyword>
<dbReference type="AlphaFoldDB" id="A0A498JJD5"/>